<organism evidence="1 2">
    <name type="scientific">Niastella yeongjuensis</name>
    <dbReference type="NCBI Taxonomy" id="354355"/>
    <lineage>
        <taxon>Bacteria</taxon>
        <taxon>Pseudomonadati</taxon>
        <taxon>Bacteroidota</taxon>
        <taxon>Chitinophagia</taxon>
        <taxon>Chitinophagales</taxon>
        <taxon>Chitinophagaceae</taxon>
        <taxon>Niastella</taxon>
    </lineage>
</organism>
<dbReference type="STRING" id="354355.SAMN05660816_06558"/>
<name>A0A1V9FBU6_9BACT</name>
<dbReference type="AlphaFoldDB" id="A0A1V9FBU6"/>
<dbReference type="Proteomes" id="UP000192610">
    <property type="component" value="Unassembled WGS sequence"/>
</dbReference>
<evidence type="ECO:0000313" key="2">
    <source>
        <dbReference type="Proteomes" id="UP000192610"/>
    </source>
</evidence>
<reference evidence="2" key="1">
    <citation type="submission" date="2016-04" db="EMBL/GenBank/DDBJ databases">
        <authorList>
            <person name="Chen L."/>
            <person name="Zhuang W."/>
            <person name="Wang G."/>
        </authorList>
    </citation>
    <scope>NUCLEOTIDE SEQUENCE [LARGE SCALE GENOMIC DNA]</scope>
    <source>
        <strain evidence="2">17621</strain>
    </source>
</reference>
<sequence length="223" mass="25068">MKRKKTPLNRKRVLTDPAFEMTRQNSAEFSRAGRAARLLHKTLAPGLHNTAHQYISGRLTKTMFKVLQGDLVNNRGERRVPQGMLSTLKGFNFNRDTSLQNVLKAPYSVIFDLENMQATISFPSFIPKAMIDTASGANAFRLTAMAVSLDLEKGAFPVEPVRTDIFDLALQHYENLQLHMQVIEHQPDNSVVVALGIEFFIGIQGIYDPVNKKHNPLAIAYVF</sequence>
<accession>A0A1V9FBU6</accession>
<dbReference type="EMBL" id="LVXG01000002">
    <property type="protein sequence ID" value="OQP55869.1"/>
    <property type="molecule type" value="Genomic_DNA"/>
</dbReference>
<gene>
    <name evidence="1" type="ORF">A4H97_19950</name>
</gene>
<proteinExistence type="predicted"/>
<comment type="caution">
    <text evidence="1">The sequence shown here is derived from an EMBL/GenBank/DDBJ whole genome shotgun (WGS) entry which is preliminary data.</text>
</comment>
<protein>
    <submittedName>
        <fullName evidence="1">Uncharacterized protein</fullName>
    </submittedName>
</protein>
<keyword evidence="2" id="KW-1185">Reference proteome</keyword>
<dbReference type="RefSeq" id="WP_081197072.1">
    <property type="nucleotide sequence ID" value="NZ_FOCZ01000022.1"/>
</dbReference>
<evidence type="ECO:0000313" key="1">
    <source>
        <dbReference type="EMBL" id="OQP55869.1"/>
    </source>
</evidence>
<dbReference type="OrthoDB" id="645138at2"/>